<evidence type="ECO:0008006" key="5">
    <source>
        <dbReference type="Google" id="ProtNLM"/>
    </source>
</evidence>
<accession>A0ABD3AX91</accession>
<evidence type="ECO:0000313" key="4">
    <source>
        <dbReference type="Proteomes" id="UP001630127"/>
    </source>
</evidence>
<reference evidence="3 4" key="1">
    <citation type="submission" date="2024-11" db="EMBL/GenBank/DDBJ databases">
        <title>A near-complete genome assembly of Cinchona calisaya.</title>
        <authorList>
            <person name="Lian D.C."/>
            <person name="Zhao X.W."/>
            <person name="Wei L."/>
        </authorList>
    </citation>
    <scope>NUCLEOTIDE SEQUENCE [LARGE SCALE GENOMIC DNA]</scope>
    <source>
        <tissue evidence="3">Nenye</tissue>
    </source>
</reference>
<dbReference type="Proteomes" id="UP001630127">
    <property type="component" value="Unassembled WGS sequence"/>
</dbReference>
<evidence type="ECO:0000256" key="1">
    <source>
        <dbReference type="ARBA" id="ARBA00010020"/>
    </source>
</evidence>
<name>A0ABD3AX91_9GENT</name>
<dbReference type="PANTHER" id="PTHR10460:SF11">
    <property type="entry name" value="PROTEIN ABIL5-RELATED"/>
    <property type="match status" value="1"/>
</dbReference>
<dbReference type="AlphaFoldDB" id="A0ABD3AX91"/>
<dbReference type="InterPro" id="IPR028457">
    <property type="entry name" value="ABI"/>
</dbReference>
<keyword evidence="4" id="KW-1185">Reference proteome</keyword>
<dbReference type="PANTHER" id="PTHR10460">
    <property type="entry name" value="ABL INTERACTOR FAMILY MEMBER"/>
    <property type="match status" value="1"/>
</dbReference>
<protein>
    <recommendedName>
        <fullName evidence="5">Protein ABIL5</fullName>
    </recommendedName>
</protein>
<dbReference type="Gene3D" id="6.10.140.1620">
    <property type="match status" value="1"/>
</dbReference>
<evidence type="ECO:0000256" key="2">
    <source>
        <dbReference type="ARBA" id="ARBA00025223"/>
    </source>
</evidence>
<sequence>MASSSTSRALSRLSSRLQPIALKIGGNKKASSFPASISASTSQSAGKRSSWISRLPVELGGVETMLPLHSAIASARLTSSLSVESRTWALVPQELAWYDASLSPDNPSWVRVTTTSFWFGEMLQRESNSLAAENQDAETDEGTRFEKSLQELKDLSSHLHRAANYCEANFLNATEKRTVVENTKEYICNAVVTVVDHLGSVSANLECRLLKTNSVSEAQLRIDNLKQRLGAWEQYSHLLALRSHCWNADFPRYYSRYILPQNPDLQKSKILSPVAGKTTQFRTEEMPLFLYTHNCKPSLLNNLTSDKSSEKRKSFSSPVLPVHDGVSILPVVKDQHPNFHFQESPRLKRSMLNWKLAQNKDLRSLIRRGKRSLT</sequence>
<comment type="function">
    <text evidence="2">Involved in regulation of actin and microtubule organization. Part of a WAVE complex that activates the Arp2/3 complex.</text>
</comment>
<evidence type="ECO:0000313" key="3">
    <source>
        <dbReference type="EMBL" id="KAL3535738.1"/>
    </source>
</evidence>
<gene>
    <name evidence="3" type="ORF">ACH5RR_004199</name>
</gene>
<dbReference type="EMBL" id="JBJUIK010000002">
    <property type="protein sequence ID" value="KAL3535738.1"/>
    <property type="molecule type" value="Genomic_DNA"/>
</dbReference>
<comment type="caution">
    <text evidence="3">The sequence shown here is derived from an EMBL/GenBank/DDBJ whole genome shotgun (WGS) entry which is preliminary data.</text>
</comment>
<comment type="similarity">
    <text evidence="1">Belongs to the ABI family.</text>
</comment>
<proteinExistence type="inferred from homology"/>
<organism evidence="3 4">
    <name type="scientific">Cinchona calisaya</name>
    <dbReference type="NCBI Taxonomy" id="153742"/>
    <lineage>
        <taxon>Eukaryota</taxon>
        <taxon>Viridiplantae</taxon>
        <taxon>Streptophyta</taxon>
        <taxon>Embryophyta</taxon>
        <taxon>Tracheophyta</taxon>
        <taxon>Spermatophyta</taxon>
        <taxon>Magnoliopsida</taxon>
        <taxon>eudicotyledons</taxon>
        <taxon>Gunneridae</taxon>
        <taxon>Pentapetalae</taxon>
        <taxon>asterids</taxon>
        <taxon>lamiids</taxon>
        <taxon>Gentianales</taxon>
        <taxon>Rubiaceae</taxon>
        <taxon>Cinchonoideae</taxon>
        <taxon>Cinchoneae</taxon>
        <taxon>Cinchona</taxon>
    </lineage>
</organism>